<dbReference type="RefSeq" id="WP_313989248.1">
    <property type="nucleotide sequence ID" value="NZ_JASJOS010000025.1"/>
</dbReference>
<dbReference type="Proteomes" id="UP001241110">
    <property type="component" value="Unassembled WGS sequence"/>
</dbReference>
<dbReference type="SUPFAM" id="SSF52129">
    <property type="entry name" value="Caspase-like"/>
    <property type="match status" value="1"/>
</dbReference>
<dbReference type="GO" id="GO:0004197">
    <property type="term" value="F:cysteine-type endopeptidase activity"/>
    <property type="evidence" value="ECO:0007669"/>
    <property type="project" value="InterPro"/>
</dbReference>
<name>A0AAE3QZG1_9BACT</name>
<evidence type="ECO:0000313" key="3">
    <source>
        <dbReference type="Proteomes" id="UP001241110"/>
    </source>
</evidence>
<dbReference type="InterPro" id="IPR011600">
    <property type="entry name" value="Pept_C14_caspase"/>
</dbReference>
<feature type="domain" description="Peptidase C14 caspase" evidence="1">
    <location>
        <begin position="3"/>
        <end position="227"/>
    </location>
</feature>
<dbReference type="InterPro" id="IPR029030">
    <property type="entry name" value="Caspase-like_dom_sf"/>
</dbReference>
<organism evidence="2 3">
    <name type="scientific">Xanthocytophaga flava</name>
    <dbReference type="NCBI Taxonomy" id="3048013"/>
    <lineage>
        <taxon>Bacteria</taxon>
        <taxon>Pseudomonadati</taxon>
        <taxon>Bacteroidota</taxon>
        <taxon>Cytophagia</taxon>
        <taxon>Cytophagales</taxon>
        <taxon>Rhodocytophagaceae</taxon>
        <taxon>Xanthocytophaga</taxon>
    </lineage>
</organism>
<proteinExistence type="predicted"/>
<protein>
    <submittedName>
        <fullName evidence="2">Caspase family protein</fullName>
    </submittedName>
</protein>
<gene>
    <name evidence="2" type="ORF">QNI16_36200</name>
</gene>
<reference evidence="2" key="1">
    <citation type="submission" date="2023-05" db="EMBL/GenBank/DDBJ databases">
        <authorList>
            <person name="Zhang X."/>
        </authorList>
    </citation>
    <scope>NUCLEOTIDE SEQUENCE</scope>
    <source>
        <strain evidence="2">YF14B1</strain>
    </source>
</reference>
<dbReference type="AlphaFoldDB" id="A0AAE3QZG1"/>
<dbReference type="GO" id="GO:0006508">
    <property type="term" value="P:proteolysis"/>
    <property type="evidence" value="ECO:0007669"/>
    <property type="project" value="InterPro"/>
</dbReference>
<comment type="caution">
    <text evidence="2">The sequence shown here is derived from an EMBL/GenBank/DDBJ whole genome shotgun (WGS) entry which is preliminary data.</text>
</comment>
<dbReference type="EMBL" id="JASJOS010000025">
    <property type="protein sequence ID" value="MDJ1485980.1"/>
    <property type="molecule type" value="Genomic_DNA"/>
</dbReference>
<sequence length="279" mass="30952">MQKIALLIGSPLVKGSNYLSGVSGDIQNFESFLLSPIGGGWQKEEIVTFPLNPTKRDVLRYLIALKQYDYAFVYFSGHGKTQATGVSQWQSVQLNQAEELNITQFQSSAKRQLTIIDACRDVEDFSNFSGVSGIWESSSTGEQLVKARTIYNNCLSKFMPGYLVWYATQLGTTATDDGRGGVFSNSVLRAVSLLNKHTNKDIITIADVHRVASKLMEKYSQVPQLVSDGRLLQLPFAVKSSMAKHIVEPTSDINWKEFILGLIAVSGVFWAINQIAKDR</sequence>
<dbReference type="Gene3D" id="3.40.50.1460">
    <property type="match status" value="1"/>
</dbReference>
<dbReference type="Pfam" id="PF00656">
    <property type="entry name" value="Peptidase_C14"/>
    <property type="match status" value="1"/>
</dbReference>
<evidence type="ECO:0000313" key="2">
    <source>
        <dbReference type="EMBL" id="MDJ1485980.1"/>
    </source>
</evidence>
<accession>A0AAE3QZG1</accession>
<evidence type="ECO:0000259" key="1">
    <source>
        <dbReference type="Pfam" id="PF00656"/>
    </source>
</evidence>